<dbReference type="PROSITE" id="PS00041">
    <property type="entry name" value="HTH_ARAC_FAMILY_1"/>
    <property type="match status" value="1"/>
</dbReference>
<reference evidence="6" key="1">
    <citation type="journal article" date="2019" name="Int. J. Syst. Evol. Microbiol.">
        <title>The Global Catalogue of Microorganisms (GCM) 10K type strain sequencing project: providing services to taxonomists for standard genome sequencing and annotation.</title>
        <authorList>
            <consortium name="The Broad Institute Genomics Platform"/>
            <consortium name="The Broad Institute Genome Sequencing Center for Infectious Disease"/>
            <person name="Wu L."/>
            <person name="Ma J."/>
        </authorList>
    </citation>
    <scope>NUCLEOTIDE SEQUENCE [LARGE SCALE GENOMIC DNA]</scope>
    <source>
        <strain evidence="6">CCUG 56608</strain>
    </source>
</reference>
<dbReference type="Pfam" id="PF02311">
    <property type="entry name" value="AraC_binding"/>
    <property type="match status" value="1"/>
</dbReference>
<evidence type="ECO:0000313" key="5">
    <source>
        <dbReference type="EMBL" id="MFD1064953.1"/>
    </source>
</evidence>
<name>A0ABW3NB64_9BACI</name>
<accession>A0ABW3NB64</accession>
<dbReference type="Gene3D" id="1.10.10.60">
    <property type="entry name" value="Homeodomain-like"/>
    <property type="match status" value="2"/>
</dbReference>
<gene>
    <name evidence="5" type="ORF">ACFQ19_02845</name>
</gene>
<evidence type="ECO:0000259" key="4">
    <source>
        <dbReference type="PROSITE" id="PS01124"/>
    </source>
</evidence>
<dbReference type="InterPro" id="IPR018060">
    <property type="entry name" value="HTH_AraC"/>
</dbReference>
<keyword evidence="3" id="KW-0804">Transcription</keyword>
<feature type="domain" description="HTH araC/xylS-type" evidence="4">
    <location>
        <begin position="193"/>
        <end position="291"/>
    </location>
</feature>
<dbReference type="InterPro" id="IPR003313">
    <property type="entry name" value="AraC-bd"/>
</dbReference>
<keyword evidence="6" id="KW-1185">Reference proteome</keyword>
<dbReference type="InterPro" id="IPR018062">
    <property type="entry name" value="HTH_AraC-typ_CS"/>
</dbReference>
<comment type="caution">
    <text evidence="5">The sequence shown here is derived from an EMBL/GenBank/DDBJ whole genome shotgun (WGS) entry which is preliminary data.</text>
</comment>
<organism evidence="5 6">
    <name type="scientific">Oceanobacillus locisalsi</name>
    <dbReference type="NCBI Taxonomy" id="546107"/>
    <lineage>
        <taxon>Bacteria</taxon>
        <taxon>Bacillati</taxon>
        <taxon>Bacillota</taxon>
        <taxon>Bacilli</taxon>
        <taxon>Bacillales</taxon>
        <taxon>Bacillaceae</taxon>
        <taxon>Oceanobacillus</taxon>
    </lineage>
</organism>
<dbReference type="PANTHER" id="PTHR43280">
    <property type="entry name" value="ARAC-FAMILY TRANSCRIPTIONAL REGULATOR"/>
    <property type="match status" value="1"/>
</dbReference>
<evidence type="ECO:0000256" key="1">
    <source>
        <dbReference type="ARBA" id="ARBA00023015"/>
    </source>
</evidence>
<keyword evidence="2" id="KW-0238">DNA-binding</keyword>
<evidence type="ECO:0000313" key="6">
    <source>
        <dbReference type="Proteomes" id="UP001597041"/>
    </source>
</evidence>
<dbReference type="InterPro" id="IPR009057">
    <property type="entry name" value="Homeodomain-like_sf"/>
</dbReference>
<dbReference type="RefSeq" id="WP_379590470.1">
    <property type="nucleotide sequence ID" value="NZ_JBHTKK010000002.1"/>
</dbReference>
<protein>
    <submittedName>
        <fullName evidence="5">Helix-turn-helix domain-containing protein</fullName>
    </submittedName>
</protein>
<dbReference type="Gene3D" id="2.60.120.10">
    <property type="entry name" value="Jelly Rolls"/>
    <property type="match status" value="1"/>
</dbReference>
<evidence type="ECO:0000256" key="3">
    <source>
        <dbReference type="ARBA" id="ARBA00023163"/>
    </source>
</evidence>
<sequence>METYKLSSLHSSLKVMDIQLDLVEEGWSFDWHEHPYFEFIYCKHGHLQQWIDNELYDLTEGNSILVCAYKEHKSIAVEPSEYLVFHFDIDIFGIYSLFNQVKNPLIGKDQTMDNHLSFSEWLDKLIIDFHIKSQKKSNQLSQDAYIEGMNSGIQILHLHARILECISLLAFYFEKSEGIQAAKLTPSEIDLATKALKYLDENFLRPVRMEELAQHMNFHRSYISTIFKKAYGISPTEYLTKVRVREASKMLTDSEESIEEISIKLNFNSAAHLSNTFKSIYGMSPSAYRKKHRYMNK</sequence>
<dbReference type="Proteomes" id="UP001597041">
    <property type="component" value="Unassembled WGS sequence"/>
</dbReference>
<dbReference type="PANTHER" id="PTHR43280:SF28">
    <property type="entry name" value="HTH-TYPE TRANSCRIPTIONAL ACTIVATOR RHAS"/>
    <property type="match status" value="1"/>
</dbReference>
<keyword evidence="1" id="KW-0805">Transcription regulation</keyword>
<dbReference type="SUPFAM" id="SSF46689">
    <property type="entry name" value="Homeodomain-like"/>
    <property type="match status" value="2"/>
</dbReference>
<dbReference type="SUPFAM" id="SSF51215">
    <property type="entry name" value="Regulatory protein AraC"/>
    <property type="match status" value="1"/>
</dbReference>
<dbReference type="PROSITE" id="PS01124">
    <property type="entry name" value="HTH_ARAC_FAMILY_2"/>
    <property type="match status" value="1"/>
</dbReference>
<dbReference type="SMART" id="SM00342">
    <property type="entry name" value="HTH_ARAC"/>
    <property type="match status" value="1"/>
</dbReference>
<dbReference type="Pfam" id="PF12833">
    <property type="entry name" value="HTH_18"/>
    <property type="match status" value="1"/>
</dbReference>
<dbReference type="InterPro" id="IPR014710">
    <property type="entry name" value="RmlC-like_jellyroll"/>
</dbReference>
<dbReference type="InterPro" id="IPR037923">
    <property type="entry name" value="HTH-like"/>
</dbReference>
<dbReference type="EMBL" id="JBHTKK010000002">
    <property type="protein sequence ID" value="MFD1064953.1"/>
    <property type="molecule type" value="Genomic_DNA"/>
</dbReference>
<evidence type="ECO:0000256" key="2">
    <source>
        <dbReference type="ARBA" id="ARBA00023125"/>
    </source>
</evidence>
<proteinExistence type="predicted"/>